<gene>
    <name evidence="1" type="ORF">Vadar_029813</name>
</gene>
<name>A0ACB7X5A3_9ERIC</name>
<evidence type="ECO:0000313" key="2">
    <source>
        <dbReference type="Proteomes" id="UP000828048"/>
    </source>
</evidence>
<comment type="caution">
    <text evidence="1">The sequence shown here is derived from an EMBL/GenBank/DDBJ whole genome shotgun (WGS) entry which is preliminary data.</text>
</comment>
<keyword evidence="2" id="KW-1185">Reference proteome</keyword>
<reference evidence="1 2" key="1">
    <citation type="journal article" date="2021" name="Hortic Res">
        <title>High-quality reference genome and annotation aids understanding of berry development for evergreen blueberry (Vaccinium darrowii).</title>
        <authorList>
            <person name="Yu J."/>
            <person name="Hulse-Kemp A.M."/>
            <person name="Babiker E."/>
            <person name="Staton M."/>
        </authorList>
    </citation>
    <scope>NUCLEOTIDE SEQUENCE [LARGE SCALE GENOMIC DNA]</scope>
    <source>
        <strain evidence="2">cv. NJ 8807/NJ 8810</strain>
        <tissue evidence="1">Young leaf</tissue>
    </source>
</reference>
<proteinExistence type="predicted"/>
<protein>
    <submittedName>
        <fullName evidence="1">Uncharacterized protein</fullName>
    </submittedName>
</protein>
<accession>A0ACB7X5A3</accession>
<dbReference type="Proteomes" id="UP000828048">
    <property type="component" value="Chromosome 2"/>
</dbReference>
<organism evidence="1 2">
    <name type="scientific">Vaccinium darrowii</name>
    <dbReference type="NCBI Taxonomy" id="229202"/>
    <lineage>
        <taxon>Eukaryota</taxon>
        <taxon>Viridiplantae</taxon>
        <taxon>Streptophyta</taxon>
        <taxon>Embryophyta</taxon>
        <taxon>Tracheophyta</taxon>
        <taxon>Spermatophyta</taxon>
        <taxon>Magnoliopsida</taxon>
        <taxon>eudicotyledons</taxon>
        <taxon>Gunneridae</taxon>
        <taxon>Pentapetalae</taxon>
        <taxon>asterids</taxon>
        <taxon>Ericales</taxon>
        <taxon>Ericaceae</taxon>
        <taxon>Vaccinioideae</taxon>
        <taxon>Vaccinieae</taxon>
        <taxon>Vaccinium</taxon>
    </lineage>
</organism>
<evidence type="ECO:0000313" key="1">
    <source>
        <dbReference type="EMBL" id="KAH7835780.1"/>
    </source>
</evidence>
<sequence>MPPLSPLTPPLPHPAAVLLLLPLLLTLSAVPTTSHPCSNPEQSTPCPPFTTSALSFPFSNAPGCGHPSFQIQCSPTHSTISINNLSFSLLSPSPSSNSSSLLLSPLPSNTSSPPNNHHRNCTSSRFLSIPNQPIDFSNSPFRLSDWSCSRLYALKPCPPPNLPNCIHCPYDCKLIKNPLQIVQGCGSNHRQVSSGCQQDVLGFLDRILSRGVLIEWDANRDPYFSSCKTCQANNGYCGFNSSDPQKPFLCFQDHSNQTLIRQNGPNRTEMLCLSFAFFCLLFVVLVFCRWKRSNSVVNKEDPTALYFSRHRSSSTPLPPIFTYEVLESSTNRFDPNRKIGDGGFGTVYLGNLPNGKIVAVKHLHKVKPHPSTAAISTKAFCNEILILSSINHPNMVKIHGYCPDPRALLLVYDYVPNGTLAEHLHCVRKRRRKGYLNWKIRVDIALQIATAMEYLHFDLVPPIVHRDITSSNIFVENDMRVKLGDFGMSRIMGNMNDTAGLSGGGSGCGCVWTGPQGTPGYLDPDYYRSFMLTEKSDVYSFGVVLLELVTGMRAVDGEREKGEVVLVDFVVEKIQMRLLEQVVDKVLVRECGGGGGGEVMSGVEAVAELAFRCVAADKDDRPDAREVVAELRRIRDGGAAKNY</sequence>
<dbReference type="EMBL" id="CM037152">
    <property type="protein sequence ID" value="KAH7835780.1"/>
    <property type="molecule type" value="Genomic_DNA"/>
</dbReference>